<dbReference type="PROSITE" id="PS00605">
    <property type="entry name" value="ATPASE_C"/>
    <property type="match status" value="1"/>
</dbReference>
<evidence type="ECO:0000313" key="17">
    <source>
        <dbReference type="EMBL" id="VBB46028.1"/>
    </source>
</evidence>
<proteinExistence type="inferred from homology"/>
<dbReference type="GO" id="GO:0045259">
    <property type="term" value="C:proton-transporting ATP synthase complex"/>
    <property type="evidence" value="ECO:0007669"/>
    <property type="project" value="UniProtKB-KW"/>
</dbReference>
<dbReference type="InterPro" id="IPR000454">
    <property type="entry name" value="ATP_synth_F0_csu"/>
</dbReference>
<comment type="caution">
    <text evidence="15">Lacks conserved residue(s) required for the propagation of feature annotation.</text>
</comment>
<accession>A0A653AD86</accession>
<evidence type="ECO:0000256" key="6">
    <source>
        <dbReference type="ARBA" id="ARBA00022547"/>
    </source>
</evidence>
<dbReference type="EMBL" id="UPXZ01000032">
    <property type="protein sequence ID" value="VBB46028.1"/>
    <property type="molecule type" value="Genomic_DNA"/>
</dbReference>
<dbReference type="SUPFAM" id="SSF81333">
    <property type="entry name" value="F1F0 ATP synthase subunit C"/>
    <property type="match status" value="1"/>
</dbReference>
<evidence type="ECO:0000256" key="14">
    <source>
        <dbReference type="ARBA" id="ARBA00025198"/>
    </source>
</evidence>
<feature type="site" description="Reversibly protonated during proton transport" evidence="15">
    <location>
        <position position="68"/>
    </location>
</feature>
<dbReference type="NCBIfam" id="TIGR01260">
    <property type="entry name" value="ATP_synt_c"/>
    <property type="match status" value="1"/>
</dbReference>
<evidence type="ECO:0000256" key="5">
    <source>
        <dbReference type="ARBA" id="ARBA00022519"/>
    </source>
</evidence>
<feature type="domain" description="V-ATPase proteolipid subunit C-like" evidence="16">
    <location>
        <begin position="18"/>
        <end position="78"/>
    </location>
</feature>
<dbReference type="InterPro" id="IPR038662">
    <property type="entry name" value="ATP_synth_F0_csu_sf"/>
</dbReference>
<evidence type="ECO:0000256" key="15">
    <source>
        <dbReference type="HAMAP-Rule" id="MF_01396"/>
    </source>
</evidence>
<comment type="similarity">
    <text evidence="2 15">Belongs to the ATPase C chain family.</text>
</comment>
<evidence type="ECO:0000256" key="2">
    <source>
        <dbReference type="ARBA" id="ARBA00006704"/>
    </source>
</evidence>
<keyword evidence="12 15" id="KW-0472">Membrane</keyword>
<name>A0A653AD86_9BACT</name>
<keyword evidence="9 15" id="KW-1133">Transmembrane helix</keyword>
<evidence type="ECO:0000256" key="7">
    <source>
        <dbReference type="ARBA" id="ARBA00022692"/>
    </source>
</evidence>
<keyword evidence="7 15" id="KW-0812">Transmembrane</keyword>
<gene>
    <name evidence="15 17" type="primary">atpE</name>
    <name evidence="17" type="ORF">TRIP_D380014</name>
</gene>
<dbReference type="HAMAP" id="MF_01396">
    <property type="entry name" value="ATP_synth_c_bact"/>
    <property type="match status" value="1"/>
</dbReference>
<dbReference type="GO" id="GO:0033177">
    <property type="term" value="C:proton-transporting two-sector ATPase complex, proton-transporting domain"/>
    <property type="evidence" value="ECO:0007669"/>
    <property type="project" value="InterPro"/>
</dbReference>
<dbReference type="Gene3D" id="1.20.20.10">
    <property type="entry name" value="F1F0 ATP synthase subunit C"/>
    <property type="match status" value="1"/>
</dbReference>
<dbReference type="InterPro" id="IPR035921">
    <property type="entry name" value="F/V-ATP_Csub_sf"/>
</dbReference>
<evidence type="ECO:0000256" key="11">
    <source>
        <dbReference type="ARBA" id="ARBA00023121"/>
    </source>
</evidence>
<reference evidence="17" key="1">
    <citation type="submission" date="2018-07" db="EMBL/GenBank/DDBJ databases">
        <authorList>
            <consortium name="Genoscope - CEA"/>
            <person name="William W."/>
        </authorList>
    </citation>
    <scope>NUCLEOTIDE SEQUENCE</scope>
    <source>
        <strain evidence="17">IK1</strain>
    </source>
</reference>
<dbReference type="InterPro" id="IPR002379">
    <property type="entry name" value="ATPase_proteolipid_c-like_dom"/>
</dbReference>
<evidence type="ECO:0000256" key="3">
    <source>
        <dbReference type="ARBA" id="ARBA00022448"/>
    </source>
</evidence>
<keyword evidence="5" id="KW-0997">Cell inner membrane</keyword>
<evidence type="ECO:0000256" key="9">
    <source>
        <dbReference type="ARBA" id="ARBA00022989"/>
    </source>
</evidence>
<dbReference type="AlphaFoldDB" id="A0A653AD86"/>
<keyword evidence="6 15" id="KW-0138">CF(0)</keyword>
<dbReference type="GO" id="GO:0005886">
    <property type="term" value="C:plasma membrane"/>
    <property type="evidence" value="ECO:0007669"/>
    <property type="project" value="UniProtKB-SubCell"/>
</dbReference>
<dbReference type="GO" id="GO:0008289">
    <property type="term" value="F:lipid binding"/>
    <property type="evidence" value="ECO:0007669"/>
    <property type="project" value="UniProtKB-KW"/>
</dbReference>
<evidence type="ECO:0000256" key="8">
    <source>
        <dbReference type="ARBA" id="ARBA00022781"/>
    </source>
</evidence>
<dbReference type="Pfam" id="PF00137">
    <property type="entry name" value="ATP-synt_C"/>
    <property type="match status" value="1"/>
</dbReference>
<dbReference type="GO" id="GO:0046933">
    <property type="term" value="F:proton-transporting ATP synthase activity, rotational mechanism"/>
    <property type="evidence" value="ECO:0007669"/>
    <property type="project" value="UniProtKB-UniRule"/>
</dbReference>
<dbReference type="PANTHER" id="PTHR10031">
    <property type="entry name" value="ATP SYNTHASE LIPID-BINDING PROTEIN, MITOCHONDRIAL"/>
    <property type="match status" value="1"/>
</dbReference>
<protein>
    <recommendedName>
        <fullName evidence="15">ATP synthase subunit c</fullName>
    </recommendedName>
    <alternativeName>
        <fullName evidence="15">ATP synthase F(0) sector subunit c</fullName>
    </alternativeName>
    <alternativeName>
        <fullName evidence="15">F-type ATPase subunit c</fullName>
        <shortName evidence="15">F-ATPase subunit c</shortName>
    </alternativeName>
    <alternativeName>
        <fullName evidence="15">Lipid-binding protein</fullName>
    </alternativeName>
</protein>
<keyword evidence="11 15" id="KW-0446">Lipid-binding</keyword>
<keyword evidence="3 15" id="KW-0813">Transport</keyword>
<keyword evidence="13 15" id="KW-0066">ATP synthesis</keyword>
<feature type="transmembrane region" description="Helical" evidence="15">
    <location>
        <begin position="60"/>
        <end position="81"/>
    </location>
</feature>
<dbReference type="PRINTS" id="PR00124">
    <property type="entry name" value="ATPASEC"/>
</dbReference>
<dbReference type="InterPro" id="IPR020537">
    <property type="entry name" value="ATP_synth_F0_csu_DDCD_BS"/>
</dbReference>
<dbReference type="PANTHER" id="PTHR10031:SF0">
    <property type="entry name" value="ATPASE PROTEIN 9"/>
    <property type="match status" value="1"/>
</dbReference>
<evidence type="ECO:0000256" key="4">
    <source>
        <dbReference type="ARBA" id="ARBA00022475"/>
    </source>
</evidence>
<evidence type="ECO:0000256" key="12">
    <source>
        <dbReference type="ARBA" id="ARBA00023136"/>
    </source>
</evidence>
<comment type="subcellular location">
    <subcellularLocation>
        <location evidence="15">Cell membrane</location>
        <topology evidence="15">Multi-pass membrane protein</topology>
    </subcellularLocation>
    <subcellularLocation>
        <location evidence="1">Membrane</location>
        <topology evidence="1">Multi-pass membrane protein</topology>
    </subcellularLocation>
</comment>
<organism evidence="17">
    <name type="scientific">uncultured Paludibacter sp</name>
    <dbReference type="NCBI Taxonomy" id="497635"/>
    <lineage>
        <taxon>Bacteria</taxon>
        <taxon>Pseudomonadati</taxon>
        <taxon>Bacteroidota</taxon>
        <taxon>Bacteroidia</taxon>
        <taxon>Bacteroidales</taxon>
        <taxon>Paludibacteraceae</taxon>
        <taxon>Paludibacter</taxon>
        <taxon>environmental samples</taxon>
    </lineage>
</organism>
<dbReference type="CDD" id="cd18121">
    <property type="entry name" value="ATP-synt_Fo_c"/>
    <property type="match status" value="1"/>
</dbReference>
<evidence type="ECO:0000259" key="16">
    <source>
        <dbReference type="Pfam" id="PF00137"/>
    </source>
</evidence>
<keyword evidence="8 15" id="KW-0375">Hydrogen ion transport</keyword>
<keyword evidence="10 15" id="KW-0406">Ion transport</keyword>
<evidence type="ECO:0000256" key="13">
    <source>
        <dbReference type="ARBA" id="ARBA00023310"/>
    </source>
</evidence>
<keyword evidence="4 15" id="KW-1003">Cell membrane</keyword>
<comment type="function">
    <text evidence="15">Key component of the F(0) channel; it plays a direct role in translocation across the membrane. A homomeric c-ring of between 10-14 subunits forms the central stalk rotor element with the F(1) delta and epsilon subunits.</text>
</comment>
<dbReference type="FunFam" id="1.20.20.10:FF:000004">
    <property type="entry name" value="ATP synthase subunit c"/>
    <property type="match status" value="1"/>
</dbReference>
<comment type="function">
    <text evidence="14 15">F(1)F(0) ATP synthase produces ATP from ADP in the presence of a proton or sodium gradient. F-type ATPases consist of two structural domains, F(1) containing the extramembraneous catalytic core and F(0) containing the membrane proton channel, linked together by a central stalk and a peripheral stalk. During catalysis, ATP synthesis in the catalytic domain of F(1) is coupled via a rotary mechanism of the central stalk subunits to proton translocation.</text>
</comment>
<dbReference type="InterPro" id="IPR005953">
    <property type="entry name" value="ATP_synth_csu_bac/chlpt"/>
</dbReference>
<sequence length="82" mass="7825">MLLSTLLQAAADAGIGTMGAGLGAGLATIGAGLGIGKIGGAAMEGIARQPEAAGDIRMNMIIAAALVEGVALFAVVVCGFIL</sequence>
<evidence type="ECO:0000256" key="1">
    <source>
        <dbReference type="ARBA" id="ARBA00004141"/>
    </source>
</evidence>
<evidence type="ECO:0000256" key="10">
    <source>
        <dbReference type="ARBA" id="ARBA00023065"/>
    </source>
</evidence>